<dbReference type="GO" id="GO:0003677">
    <property type="term" value="F:DNA binding"/>
    <property type="evidence" value="ECO:0007669"/>
    <property type="project" value="UniProtKB-UniRule"/>
</dbReference>
<dbReference type="GO" id="GO:0005634">
    <property type="term" value="C:nucleus"/>
    <property type="evidence" value="ECO:0007669"/>
    <property type="project" value="UniProtKB-SubCell"/>
</dbReference>
<dbReference type="PROSITE" id="PS50071">
    <property type="entry name" value="HOMEOBOX_2"/>
    <property type="match status" value="1"/>
</dbReference>
<sequence length="345" mass="40707">MSTSNRSQQLKRKLDYQEDDTMQQKDGIPVVKLMRIDGGHPNFNKWFDKNVKSEMKEPTTDELIQFSIDFRRRRKTLGLTRENFVNATTHFDHCVRSVAMLEKFEGLDLQISCAMSYYPYLCLWIDLAEASKSKGEKEFVEFLSGTKLRRKHQKCFLPTQQALLNKSFNNNPIPSADDVNDLVLHIGCNRKSILDWFARKKREQEKIVEQRIREEKHEAEMRIRKKLKEEKLRSTERRYRISHMQTKIDEITKKTSHEEESFKGLFPNRRKATKKKNHQIKHPKSTAKKNKESTIKSSKNQRKQSRKNGPIKKQALKFDHKIALLKQNSLKTDKSFEAIIGRKLS</sequence>
<evidence type="ECO:0000256" key="1">
    <source>
        <dbReference type="PROSITE-ProRule" id="PRU00108"/>
    </source>
</evidence>
<keyword evidence="2" id="KW-0175">Coiled coil</keyword>
<keyword evidence="1" id="KW-0539">Nucleus</keyword>
<dbReference type="Pfam" id="PF00157">
    <property type="entry name" value="Pou"/>
    <property type="match status" value="1"/>
</dbReference>
<evidence type="ECO:0000256" key="3">
    <source>
        <dbReference type="SAM" id="MobiDB-lite"/>
    </source>
</evidence>
<feature type="domain" description="Homeobox" evidence="4">
    <location>
        <begin position="147"/>
        <end position="207"/>
    </location>
</feature>
<accession>A0A6F9DPX5</accession>
<gene>
    <name evidence="6" type="primary">Pou2f3-001</name>
</gene>
<dbReference type="InterPro" id="IPR010982">
    <property type="entry name" value="Lambda_DNA-bd_dom_sf"/>
</dbReference>
<proteinExistence type="evidence at transcript level"/>
<evidence type="ECO:0000259" key="4">
    <source>
        <dbReference type="PROSITE" id="PS50071"/>
    </source>
</evidence>
<feature type="compositionally biased region" description="Basic residues" evidence="3">
    <location>
        <begin position="268"/>
        <end position="288"/>
    </location>
</feature>
<evidence type="ECO:0000259" key="5">
    <source>
        <dbReference type="PROSITE" id="PS51179"/>
    </source>
</evidence>
<reference evidence="6" key="1">
    <citation type="submission" date="2020-04" db="EMBL/GenBank/DDBJ databases">
        <authorList>
            <person name="Neveu A P."/>
        </authorList>
    </citation>
    <scope>NUCLEOTIDE SEQUENCE</scope>
    <source>
        <tissue evidence="6">Whole embryo</tissue>
    </source>
</reference>
<feature type="DNA-binding region" description="Homeobox" evidence="1">
    <location>
        <begin position="149"/>
        <end position="208"/>
    </location>
</feature>
<dbReference type="AlphaFoldDB" id="A0A6F9DPX5"/>
<dbReference type="Gene3D" id="1.10.10.60">
    <property type="entry name" value="Homeodomain-like"/>
    <property type="match status" value="1"/>
</dbReference>
<dbReference type="PROSITE" id="PS51179">
    <property type="entry name" value="POU_3"/>
    <property type="match status" value="1"/>
</dbReference>
<feature type="domain" description="POU-specific" evidence="5">
    <location>
        <begin position="55"/>
        <end position="129"/>
    </location>
</feature>
<feature type="coiled-coil region" evidence="2">
    <location>
        <begin position="198"/>
        <end position="229"/>
    </location>
</feature>
<dbReference type="Gene3D" id="1.10.260.40">
    <property type="entry name" value="lambda repressor-like DNA-binding domains"/>
    <property type="match status" value="1"/>
</dbReference>
<dbReference type="GO" id="GO:0003700">
    <property type="term" value="F:DNA-binding transcription factor activity"/>
    <property type="evidence" value="ECO:0007669"/>
    <property type="project" value="InterPro"/>
</dbReference>
<feature type="compositionally biased region" description="Basic and acidic residues" evidence="3">
    <location>
        <begin position="248"/>
        <end position="262"/>
    </location>
</feature>
<feature type="region of interest" description="Disordered" evidence="3">
    <location>
        <begin position="248"/>
        <end position="315"/>
    </location>
</feature>
<dbReference type="InterPro" id="IPR009057">
    <property type="entry name" value="Homeodomain-like_sf"/>
</dbReference>
<dbReference type="InterPro" id="IPR001356">
    <property type="entry name" value="HD"/>
</dbReference>
<evidence type="ECO:0000256" key="2">
    <source>
        <dbReference type="SAM" id="Coils"/>
    </source>
</evidence>
<name>A0A6F9DPX5_9ASCI</name>
<protein>
    <submittedName>
        <fullName evidence="6">POU domain, class 2, transcription factor 3</fullName>
    </submittedName>
</protein>
<evidence type="ECO:0000313" key="6">
    <source>
        <dbReference type="EMBL" id="CAB3265048.1"/>
    </source>
</evidence>
<keyword evidence="1" id="KW-0371">Homeobox</keyword>
<dbReference type="EMBL" id="LR789186">
    <property type="protein sequence ID" value="CAB3265048.1"/>
    <property type="molecule type" value="mRNA"/>
</dbReference>
<feature type="compositionally biased region" description="Basic residues" evidence="3">
    <location>
        <begin position="299"/>
        <end position="310"/>
    </location>
</feature>
<organism evidence="6">
    <name type="scientific">Phallusia mammillata</name>
    <dbReference type="NCBI Taxonomy" id="59560"/>
    <lineage>
        <taxon>Eukaryota</taxon>
        <taxon>Metazoa</taxon>
        <taxon>Chordata</taxon>
        <taxon>Tunicata</taxon>
        <taxon>Ascidiacea</taxon>
        <taxon>Phlebobranchia</taxon>
        <taxon>Ascidiidae</taxon>
        <taxon>Phallusia</taxon>
    </lineage>
</organism>
<keyword evidence="1" id="KW-0238">DNA-binding</keyword>
<dbReference type="SUPFAM" id="SSF46689">
    <property type="entry name" value="Homeodomain-like"/>
    <property type="match status" value="1"/>
</dbReference>
<dbReference type="InterPro" id="IPR000327">
    <property type="entry name" value="POU_dom"/>
</dbReference>
<feature type="region of interest" description="Disordered" evidence="3">
    <location>
        <begin position="1"/>
        <end position="21"/>
    </location>
</feature>
<comment type="subcellular location">
    <subcellularLocation>
        <location evidence="1">Nucleus</location>
    </subcellularLocation>
</comment>